<evidence type="ECO:0000256" key="2">
    <source>
        <dbReference type="ARBA" id="ARBA00009670"/>
    </source>
</evidence>
<evidence type="ECO:0000256" key="5">
    <source>
        <dbReference type="ARBA" id="ARBA00022688"/>
    </source>
</evidence>
<gene>
    <name evidence="11" type="primary">ubiB</name>
    <name evidence="11" type="ORF">NJQ99_08525</name>
</gene>
<keyword evidence="7" id="KW-1133">Transmembrane helix</keyword>
<name>A0A9J6PF45_9PROT</name>
<keyword evidence="3" id="KW-1003">Cell membrane</keyword>
<dbReference type="RefSeq" id="WP_269332407.1">
    <property type="nucleotide sequence ID" value="NZ_JAMZFT010000002.1"/>
</dbReference>
<feature type="chain" id="PRO_5039885566" evidence="9">
    <location>
        <begin position="19"/>
        <end position="512"/>
    </location>
</feature>
<dbReference type="SUPFAM" id="SSF56112">
    <property type="entry name" value="Protein kinase-like (PK-like)"/>
    <property type="match status" value="1"/>
</dbReference>
<dbReference type="InterPro" id="IPR010232">
    <property type="entry name" value="UbiB"/>
</dbReference>
<keyword evidence="9" id="KW-0732">Signal</keyword>
<evidence type="ECO:0000256" key="8">
    <source>
        <dbReference type="ARBA" id="ARBA00023136"/>
    </source>
</evidence>
<keyword evidence="4" id="KW-0997">Cell inner membrane</keyword>
<dbReference type="PROSITE" id="PS50011">
    <property type="entry name" value="PROTEIN_KINASE_DOM"/>
    <property type="match status" value="1"/>
</dbReference>
<dbReference type="PANTHER" id="PTHR10566:SF113">
    <property type="entry name" value="PROTEIN ACTIVITY OF BC1 COMPLEX KINASE 7, CHLOROPLASTIC"/>
    <property type="match status" value="1"/>
</dbReference>
<dbReference type="GO" id="GO:0006744">
    <property type="term" value="P:ubiquinone biosynthetic process"/>
    <property type="evidence" value="ECO:0007669"/>
    <property type="project" value="UniProtKB-KW"/>
</dbReference>
<dbReference type="NCBIfam" id="TIGR01982">
    <property type="entry name" value="UbiB"/>
    <property type="match status" value="1"/>
</dbReference>
<comment type="caution">
    <text evidence="11">The sequence shown here is derived from an EMBL/GenBank/DDBJ whole genome shotgun (WGS) entry which is preliminary data.</text>
</comment>
<dbReference type="AlphaFoldDB" id="A0A9J6PF45"/>
<evidence type="ECO:0000256" key="9">
    <source>
        <dbReference type="SAM" id="SignalP"/>
    </source>
</evidence>
<dbReference type="Pfam" id="PF03109">
    <property type="entry name" value="ABC1"/>
    <property type="match status" value="1"/>
</dbReference>
<dbReference type="Proteomes" id="UP001055804">
    <property type="component" value="Unassembled WGS sequence"/>
</dbReference>
<keyword evidence="12" id="KW-1185">Reference proteome</keyword>
<dbReference type="InterPro" id="IPR004147">
    <property type="entry name" value="ABC1_dom"/>
</dbReference>
<evidence type="ECO:0000256" key="3">
    <source>
        <dbReference type="ARBA" id="ARBA00022475"/>
    </source>
</evidence>
<dbReference type="InterPro" id="IPR011009">
    <property type="entry name" value="Kinase-like_dom_sf"/>
</dbReference>
<evidence type="ECO:0000313" key="11">
    <source>
        <dbReference type="EMBL" id="MCP1336448.1"/>
    </source>
</evidence>
<accession>A0A9J6PF45</accession>
<comment type="pathway">
    <text evidence="1">Cofactor biosynthesis; ubiquinone biosynthesis [regulation].</text>
</comment>
<sequence length="512" mass="55721">MRTLLSIFRLIRAGLVLARAGAFDPAARTEQVPAPARLGLRILIALVGLRRPRPGHVPRGLADALERLGPSWIKLGQFLATRADLVGAETRAELARLQDALPPFPRKAAVATVEDQLGAPIRELFAEFGEPVAAASIAQVHRAVTTDGRTVAVKVLRPGIEDRFADDIHAFFLAARVAETFSREARRLRLVTVVETLKSWVRHEMDLRLEAAAASELAETSAGDAFFHVPQPDWAGTARRVLTLEWIDGIPLTDTAGVAAAGHDLSELAVRIIRLFLTHATRDGYFHGDMHQGNLFLAEDGTLSVVDFGLMGRLDRPTRRFLAEILYGFLERDYARVAEVHFEAGYVPADRSRAAFAQALRAVGEPIFGREARDISMGRVLTQLFETTEAFGMETQPQLLLLQKTMVTVEGVARELDADVNMWEAARPVVAAWMVENIGPEGRLRSAARDAGLLMDALPEIVEGARQLARASGPDGLRLASPVPAHPPRRTARDLALLAAGAGIALIAAYFA</sequence>
<dbReference type="Gene3D" id="1.10.510.10">
    <property type="entry name" value="Transferase(Phosphotransferase) domain 1"/>
    <property type="match status" value="1"/>
</dbReference>
<comment type="similarity">
    <text evidence="2">Belongs to the protein kinase superfamily. ADCK protein kinase family.</text>
</comment>
<organism evidence="11 12">
    <name type="scientific">Futiania mangrovi</name>
    <dbReference type="NCBI Taxonomy" id="2959716"/>
    <lineage>
        <taxon>Bacteria</taxon>
        <taxon>Pseudomonadati</taxon>
        <taxon>Pseudomonadota</taxon>
        <taxon>Alphaproteobacteria</taxon>
        <taxon>Futianiales</taxon>
        <taxon>Futianiaceae</taxon>
        <taxon>Futiania</taxon>
    </lineage>
</organism>
<evidence type="ECO:0000259" key="10">
    <source>
        <dbReference type="PROSITE" id="PS50011"/>
    </source>
</evidence>
<keyword evidence="8" id="KW-0472">Membrane</keyword>
<dbReference type="InterPro" id="IPR050154">
    <property type="entry name" value="UbiB_kinase"/>
</dbReference>
<reference evidence="11" key="1">
    <citation type="submission" date="2022-06" db="EMBL/GenBank/DDBJ databases">
        <title>Isolation and Genomics of Futiania mangrovii gen. nov., sp. nov., a Rare and Metabolically-versatile member in the Class Alphaproteobacteria.</title>
        <authorList>
            <person name="Liu L."/>
            <person name="Huang W.-C."/>
            <person name="Pan J."/>
            <person name="Li J."/>
            <person name="Huang Y."/>
            <person name="Du H."/>
            <person name="Liu Y."/>
            <person name="Li M."/>
        </authorList>
    </citation>
    <scope>NUCLEOTIDE SEQUENCE</scope>
    <source>
        <strain evidence="11">FT118</strain>
    </source>
</reference>
<evidence type="ECO:0000256" key="7">
    <source>
        <dbReference type="ARBA" id="ARBA00022989"/>
    </source>
</evidence>
<feature type="signal peptide" evidence="9">
    <location>
        <begin position="1"/>
        <end position="18"/>
    </location>
</feature>
<evidence type="ECO:0000256" key="1">
    <source>
        <dbReference type="ARBA" id="ARBA00005020"/>
    </source>
</evidence>
<evidence type="ECO:0000256" key="4">
    <source>
        <dbReference type="ARBA" id="ARBA00022519"/>
    </source>
</evidence>
<evidence type="ECO:0000313" key="12">
    <source>
        <dbReference type="Proteomes" id="UP001055804"/>
    </source>
</evidence>
<dbReference type="GO" id="GO:0005524">
    <property type="term" value="F:ATP binding"/>
    <property type="evidence" value="ECO:0007669"/>
    <property type="project" value="InterPro"/>
</dbReference>
<evidence type="ECO:0000256" key="6">
    <source>
        <dbReference type="ARBA" id="ARBA00022692"/>
    </source>
</evidence>
<proteinExistence type="inferred from homology"/>
<protein>
    <submittedName>
        <fullName evidence="11">2-polyprenylphenol 6-hydroxylase</fullName>
    </submittedName>
</protein>
<dbReference type="InterPro" id="IPR000719">
    <property type="entry name" value="Prot_kinase_dom"/>
</dbReference>
<keyword evidence="6" id="KW-0812">Transmembrane</keyword>
<feature type="domain" description="Protein kinase" evidence="10">
    <location>
        <begin position="126"/>
        <end position="512"/>
    </location>
</feature>
<dbReference type="PANTHER" id="PTHR10566">
    <property type="entry name" value="CHAPERONE-ACTIVITY OF BC1 COMPLEX CABC1 -RELATED"/>
    <property type="match status" value="1"/>
</dbReference>
<keyword evidence="5" id="KW-0831">Ubiquinone biosynthesis</keyword>
<dbReference type="EMBL" id="JAMZFT010000002">
    <property type="protein sequence ID" value="MCP1336448.1"/>
    <property type="molecule type" value="Genomic_DNA"/>
</dbReference>
<dbReference type="GO" id="GO:0004672">
    <property type="term" value="F:protein kinase activity"/>
    <property type="evidence" value="ECO:0007669"/>
    <property type="project" value="InterPro"/>
</dbReference>